<dbReference type="PROSITE" id="PS00068">
    <property type="entry name" value="MDH"/>
    <property type="match status" value="1"/>
</dbReference>
<feature type="binding site" evidence="9">
    <location>
        <position position="113"/>
    </location>
    <ligand>
        <name>substrate</name>
    </ligand>
</feature>
<dbReference type="InterPro" id="IPR001252">
    <property type="entry name" value="Malate_DH_AS"/>
</dbReference>
<evidence type="ECO:0000256" key="11">
    <source>
        <dbReference type="RuleBase" id="RU003369"/>
    </source>
</evidence>
<dbReference type="EMBL" id="KQ964963">
    <property type="protein sequence ID" value="KXN65160.1"/>
    <property type="molecule type" value="Genomic_DNA"/>
</dbReference>
<dbReference type="PIRSF" id="PIRSF000102">
    <property type="entry name" value="Lac_mal_DH"/>
    <property type="match status" value="1"/>
</dbReference>
<sequence length="341" mass="35850">MLMYATRNLVSSAAARAFSTSAAAQAAKVAVLGAAGGIGQPLSLLLKESSLVSELSLYDIVNTPGVAADLSHINTNSKVTGFTAENDGLAKALTGAEVVVIPAGVPRKPGMTRDDLFNTNASIVRDLATAAAKHCPKAHLLVISNPVNSTVPIVAEVLKKHNVFDPKRLFGVTTLDVVRASRFVSENQGTNPADVQVPVIGGHSGATIVPLFSQVSGLKLSEEDLKALTHRVQYGGDEVVQAKNGTGSATLSMAFAGARFTFSLLKALEGQKNIIEPAYVKSPLYEKDGVEFFSSKIELGVNGVEKIHELGNVTAYEQELINEAVSQLKGNIAKGVKFTQN</sequence>
<feature type="active site" description="Proton acceptor" evidence="8">
    <location>
        <position position="203"/>
    </location>
</feature>
<dbReference type="PANTHER" id="PTHR11540">
    <property type="entry name" value="MALATE AND LACTATE DEHYDROGENASE"/>
    <property type="match status" value="1"/>
</dbReference>
<feature type="binding site" evidence="10">
    <location>
        <position position="59"/>
    </location>
    <ligand>
        <name>NAD(+)</name>
        <dbReference type="ChEBI" id="CHEBI:57540"/>
    </ligand>
</feature>
<dbReference type="AlphaFoldDB" id="A0A137NR49"/>
<feature type="domain" description="Lactate/malate dehydrogenase N-terminal" evidence="13">
    <location>
        <begin position="28"/>
        <end position="171"/>
    </location>
</feature>
<dbReference type="PANTHER" id="PTHR11540:SF16">
    <property type="entry name" value="MALATE DEHYDROGENASE, MITOCHONDRIAL"/>
    <property type="match status" value="1"/>
</dbReference>
<evidence type="ECO:0000256" key="10">
    <source>
        <dbReference type="PIRSR" id="PIRSR000102-3"/>
    </source>
</evidence>
<dbReference type="STRING" id="796925.A0A137NR49"/>
<dbReference type="InterPro" id="IPR001557">
    <property type="entry name" value="L-lactate/malate_DH"/>
</dbReference>
<dbReference type="EC" id="1.1.1.37" evidence="3 12"/>
<dbReference type="Proteomes" id="UP000070444">
    <property type="component" value="Unassembled WGS sequence"/>
</dbReference>
<feature type="binding site" evidence="10">
    <location>
        <begin position="143"/>
        <end position="145"/>
    </location>
    <ligand>
        <name>NAD(+)</name>
        <dbReference type="ChEBI" id="CHEBI:57540"/>
    </ligand>
</feature>
<comment type="catalytic activity">
    <reaction evidence="7 12">
        <text>(S)-malate + NAD(+) = oxaloacetate + NADH + H(+)</text>
        <dbReference type="Rhea" id="RHEA:21432"/>
        <dbReference type="ChEBI" id="CHEBI:15378"/>
        <dbReference type="ChEBI" id="CHEBI:15589"/>
        <dbReference type="ChEBI" id="CHEBI:16452"/>
        <dbReference type="ChEBI" id="CHEBI:57540"/>
        <dbReference type="ChEBI" id="CHEBI:57945"/>
        <dbReference type="EC" id="1.1.1.37"/>
    </reaction>
</comment>
<dbReference type="GO" id="GO:0003729">
    <property type="term" value="F:mRNA binding"/>
    <property type="evidence" value="ECO:0007669"/>
    <property type="project" value="EnsemblFungi"/>
</dbReference>
<dbReference type="InterPro" id="IPR010097">
    <property type="entry name" value="Malate_DH_type1"/>
</dbReference>
<dbReference type="Pfam" id="PF00056">
    <property type="entry name" value="Ldh_1_N"/>
    <property type="match status" value="1"/>
</dbReference>
<dbReference type="GO" id="GO:0006108">
    <property type="term" value="P:malate metabolic process"/>
    <property type="evidence" value="ECO:0007669"/>
    <property type="project" value="InterPro"/>
</dbReference>
<feature type="domain" description="Lactate/malate dehydrogenase C-terminal" evidence="14">
    <location>
        <begin position="173"/>
        <end position="338"/>
    </location>
</feature>
<feature type="binding site" evidence="9">
    <location>
        <position position="107"/>
    </location>
    <ligand>
        <name>substrate</name>
    </ligand>
</feature>
<gene>
    <name evidence="15" type="ORF">CONCODRAFT_20875</name>
</gene>
<dbReference type="InterPro" id="IPR015955">
    <property type="entry name" value="Lactate_DH/Glyco_Ohase_4_C"/>
</dbReference>
<dbReference type="NCBIfam" id="TIGR01772">
    <property type="entry name" value="MDH_euk_gproteo"/>
    <property type="match status" value="1"/>
</dbReference>
<evidence type="ECO:0000256" key="6">
    <source>
        <dbReference type="ARBA" id="ARBA00023027"/>
    </source>
</evidence>
<feature type="binding site" evidence="9">
    <location>
        <position position="179"/>
    </location>
    <ligand>
        <name>substrate</name>
    </ligand>
</feature>
<feature type="binding site" evidence="10">
    <location>
        <begin position="33"/>
        <end position="39"/>
    </location>
    <ligand>
        <name>NAD(+)</name>
        <dbReference type="ChEBI" id="CHEBI:57540"/>
    </ligand>
</feature>
<dbReference type="OMA" id="ASCAEYI"/>
<protein>
    <recommendedName>
        <fullName evidence="3 12">Malate dehydrogenase</fullName>
        <ecNumber evidence="3 12">1.1.1.37</ecNumber>
    </recommendedName>
</protein>
<feature type="binding site" evidence="9">
    <location>
        <position position="145"/>
    </location>
    <ligand>
        <name>substrate</name>
    </ligand>
</feature>
<dbReference type="GO" id="GO:0030060">
    <property type="term" value="F:L-malate dehydrogenase (NAD+) activity"/>
    <property type="evidence" value="ECO:0007669"/>
    <property type="project" value="UniProtKB-EC"/>
</dbReference>
<dbReference type="CDD" id="cd01337">
    <property type="entry name" value="MDH_glyoxysomal_mitochondrial"/>
    <property type="match status" value="1"/>
</dbReference>
<evidence type="ECO:0000256" key="7">
    <source>
        <dbReference type="ARBA" id="ARBA00048313"/>
    </source>
</evidence>
<evidence type="ECO:0000256" key="3">
    <source>
        <dbReference type="ARBA" id="ARBA00012995"/>
    </source>
</evidence>
<evidence type="ECO:0000256" key="9">
    <source>
        <dbReference type="PIRSR" id="PIRSR000102-2"/>
    </source>
</evidence>
<accession>A0A137NR49</accession>
<dbReference type="InterPro" id="IPR022383">
    <property type="entry name" value="Lactate/malate_DH_C"/>
</dbReference>
<keyword evidence="16" id="KW-1185">Reference proteome</keyword>
<organism evidence="15 16">
    <name type="scientific">Conidiobolus coronatus (strain ATCC 28846 / CBS 209.66 / NRRL 28638)</name>
    <name type="common">Delacroixia coronata</name>
    <dbReference type="NCBI Taxonomy" id="796925"/>
    <lineage>
        <taxon>Eukaryota</taxon>
        <taxon>Fungi</taxon>
        <taxon>Fungi incertae sedis</taxon>
        <taxon>Zoopagomycota</taxon>
        <taxon>Entomophthoromycotina</taxon>
        <taxon>Entomophthoromycetes</taxon>
        <taxon>Entomophthorales</taxon>
        <taxon>Ancylistaceae</taxon>
        <taxon>Conidiobolus</taxon>
    </lineage>
</organism>
<evidence type="ECO:0000256" key="1">
    <source>
        <dbReference type="ARBA" id="ARBA00008824"/>
    </source>
</evidence>
<evidence type="ECO:0000259" key="13">
    <source>
        <dbReference type="Pfam" id="PF00056"/>
    </source>
</evidence>
<dbReference type="GO" id="GO:0005759">
    <property type="term" value="C:mitochondrial matrix"/>
    <property type="evidence" value="ECO:0007669"/>
    <property type="project" value="EnsemblFungi"/>
</dbReference>
<proteinExistence type="inferred from homology"/>
<feature type="binding site" evidence="10">
    <location>
        <position position="120"/>
    </location>
    <ligand>
        <name>NAD(+)</name>
        <dbReference type="ChEBI" id="CHEBI:57540"/>
    </ligand>
</feature>
<keyword evidence="5 11" id="KW-0560">Oxidoreductase</keyword>
<comment type="subunit">
    <text evidence="2">Homodimer.</text>
</comment>
<evidence type="ECO:0000256" key="5">
    <source>
        <dbReference type="ARBA" id="ARBA00023002"/>
    </source>
</evidence>
<evidence type="ECO:0000256" key="2">
    <source>
        <dbReference type="ARBA" id="ARBA00011738"/>
    </source>
</evidence>
<dbReference type="InterPro" id="IPR001236">
    <property type="entry name" value="Lactate/malate_DH_N"/>
</dbReference>
<dbReference type="OrthoDB" id="4069699at2759"/>
<evidence type="ECO:0000256" key="4">
    <source>
        <dbReference type="ARBA" id="ARBA00022532"/>
    </source>
</evidence>
<name>A0A137NR49_CONC2</name>
<feature type="binding site" evidence="10">
    <location>
        <position position="253"/>
    </location>
    <ligand>
        <name>NAD(+)</name>
        <dbReference type="ChEBI" id="CHEBI:57540"/>
    </ligand>
</feature>
<dbReference type="FunFam" id="3.90.110.10:FF:000001">
    <property type="entry name" value="Malate dehydrogenase"/>
    <property type="match status" value="1"/>
</dbReference>
<dbReference type="FunFam" id="3.40.50.720:FF:000013">
    <property type="entry name" value="Malate dehydrogenase"/>
    <property type="match status" value="1"/>
</dbReference>
<keyword evidence="4 12" id="KW-0816">Tricarboxylic acid cycle</keyword>
<dbReference type="SUPFAM" id="SSF51735">
    <property type="entry name" value="NAD(P)-binding Rossmann-fold domains"/>
    <property type="match status" value="1"/>
</dbReference>
<dbReference type="Pfam" id="PF02866">
    <property type="entry name" value="Ldh_1_C"/>
    <property type="match status" value="1"/>
</dbReference>
<dbReference type="Gene3D" id="3.90.110.10">
    <property type="entry name" value="Lactate dehydrogenase/glycoside hydrolase, family 4, C-terminal"/>
    <property type="match status" value="1"/>
</dbReference>
<evidence type="ECO:0000256" key="12">
    <source>
        <dbReference type="RuleBase" id="RU003405"/>
    </source>
</evidence>
<keyword evidence="6 10" id="KW-0520">NAD</keyword>
<reference evidence="15 16" key="1">
    <citation type="journal article" date="2015" name="Genome Biol. Evol.">
        <title>Phylogenomic analyses indicate that early fungi evolved digesting cell walls of algal ancestors of land plants.</title>
        <authorList>
            <person name="Chang Y."/>
            <person name="Wang S."/>
            <person name="Sekimoto S."/>
            <person name="Aerts A.L."/>
            <person name="Choi C."/>
            <person name="Clum A."/>
            <person name="LaButti K.M."/>
            <person name="Lindquist E.A."/>
            <person name="Yee Ngan C."/>
            <person name="Ohm R.A."/>
            <person name="Salamov A.A."/>
            <person name="Grigoriev I.V."/>
            <person name="Spatafora J.W."/>
            <person name="Berbee M.L."/>
        </authorList>
    </citation>
    <scope>NUCLEOTIDE SEQUENCE [LARGE SCALE GENOMIC DNA]</scope>
    <source>
        <strain evidence="15 16">NRRL 28638</strain>
    </source>
</reference>
<evidence type="ECO:0000256" key="8">
    <source>
        <dbReference type="PIRSR" id="PIRSR000102-1"/>
    </source>
</evidence>
<evidence type="ECO:0000313" key="16">
    <source>
        <dbReference type="Proteomes" id="UP000070444"/>
    </source>
</evidence>
<dbReference type="InterPro" id="IPR036291">
    <property type="entry name" value="NAD(P)-bd_dom_sf"/>
</dbReference>
<comment type="similarity">
    <text evidence="1">Belongs to the LDH/MDH superfamily. MDH type 1 family.</text>
</comment>
<dbReference type="Gene3D" id="3.40.50.720">
    <property type="entry name" value="NAD(P)-binding Rossmann-like Domain"/>
    <property type="match status" value="1"/>
</dbReference>
<dbReference type="GO" id="GO:0006099">
    <property type="term" value="P:tricarboxylic acid cycle"/>
    <property type="evidence" value="ECO:0007669"/>
    <property type="project" value="UniProtKB-KW"/>
</dbReference>
<dbReference type="SUPFAM" id="SSF56327">
    <property type="entry name" value="LDH C-terminal domain-like"/>
    <property type="match status" value="1"/>
</dbReference>
<evidence type="ECO:0000259" key="14">
    <source>
        <dbReference type="Pfam" id="PF02866"/>
    </source>
</evidence>
<evidence type="ECO:0000313" key="15">
    <source>
        <dbReference type="EMBL" id="KXN65160.1"/>
    </source>
</evidence>